<reference evidence="1 2" key="1">
    <citation type="submission" date="2020-08" db="EMBL/GenBank/DDBJ databases">
        <title>Functional genomics of gut bacteria from endangered species of beetles.</title>
        <authorList>
            <person name="Carlos-Shanley C."/>
        </authorList>
    </citation>
    <scope>NUCLEOTIDE SEQUENCE [LARGE SCALE GENOMIC DNA]</scope>
    <source>
        <strain evidence="1 2">S00198</strain>
    </source>
</reference>
<proteinExistence type="predicted"/>
<keyword evidence="2" id="KW-1185">Reference proteome</keyword>
<evidence type="ECO:0000313" key="2">
    <source>
        <dbReference type="Proteomes" id="UP000575083"/>
    </source>
</evidence>
<name>A0A7X0PD50_9BURK</name>
<evidence type="ECO:0000313" key="1">
    <source>
        <dbReference type="EMBL" id="MBB6559614.1"/>
    </source>
</evidence>
<dbReference type="Proteomes" id="UP000575083">
    <property type="component" value="Unassembled WGS sequence"/>
</dbReference>
<organism evidence="1 2">
    <name type="scientific">Acidovorax soli</name>
    <dbReference type="NCBI Taxonomy" id="592050"/>
    <lineage>
        <taxon>Bacteria</taxon>
        <taxon>Pseudomonadati</taxon>
        <taxon>Pseudomonadota</taxon>
        <taxon>Betaproteobacteria</taxon>
        <taxon>Burkholderiales</taxon>
        <taxon>Comamonadaceae</taxon>
        <taxon>Acidovorax</taxon>
    </lineage>
</organism>
<comment type="caution">
    <text evidence="1">The sequence shown here is derived from an EMBL/GenBank/DDBJ whole genome shotgun (WGS) entry which is preliminary data.</text>
</comment>
<gene>
    <name evidence="1" type="ORF">HNP48_002281</name>
</gene>
<accession>A0A7X0PD50</accession>
<dbReference type="RefSeq" id="WP_184857005.1">
    <property type="nucleotide sequence ID" value="NZ_JACHLK010000003.1"/>
</dbReference>
<dbReference type="EMBL" id="JACHLK010000003">
    <property type="protein sequence ID" value="MBB6559614.1"/>
    <property type="molecule type" value="Genomic_DNA"/>
</dbReference>
<dbReference type="AlphaFoldDB" id="A0A7X0PD50"/>
<sequence>MPNTIPSIQEVRERLAPLGVPALHELADETSVPFATLVKIRSGYTPNPGIETVRKFYPSLKAKTSLRKRRKVA</sequence>
<protein>
    <submittedName>
        <fullName evidence="1">Putative transcriptional regulator</fullName>
    </submittedName>
</protein>